<reference evidence="1" key="1">
    <citation type="submission" date="2021-06" db="EMBL/GenBank/DDBJ databases">
        <authorList>
            <person name="Kallberg Y."/>
            <person name="Tangrot J."/>
            <person name="Rosling A."/>
        </authorList>
    </citation>
    <scope>NUCLEOTIDE SEQUENCE</scope>
    <source>
        <strain evidence="1">28 12/20/2015</strain>
    </source>
</reference>
<accession>A0ACA9NNL0</accession>
<gene>
    <name evidence="1" type="ORF">SPELUC_LOCUS9189</name>
</gene>
<organism evidence="1 2">
    <name type="scientific">Cetraspora pellucida</name>
    <dbReference type="NCBI Taxonomy" id="1433469"/>
    <lineage>
        <taxon>Eukaryota</taxon>
        <taxon>Fungi</taxon>
        <taxon>Fungi incertae sedis</taxon>
        <taxon>Mucoromycota</taxon>
        <taxon>Glomeromycotina</taxon>
        <taxon>Glomeromycetes</taxon>
        <taxon>Diversisporales</taxon>
        <taxon>Gigasporaceae</taxon>
        <taxon>Cetraspora</taxon>
    </lineage>
</organism>
<evidence type="ECO:0000313" key="2">
    <source>
        <dbReference type="Proteomes" id="UP000789366"/>
    </source>
</evidence>
<sequence length="181" mass="22002">MSKEKKLVDKLQDDLFYYGDDEDETIIEVVFDYLKNNQKLLQNKDITDKFREIFKDLYVHKEYLEDLKKSYSELKEQDNEFDIESITVFNQLKPDFEIDVYDETLRRLGRKNPNIKDEKIFNQIKEDVHDTISSYASVLSIHDNEEGIEKYEKSKEYKYLVNKETLRQYRDYESFINKENK</sequence>
<dbReference type="EMBL" id="CAJVPW010015087">
    <property type="protein sequence ID" value="CAG8658786.1"/>
    <property type="molecule type" value="Genomic_DNA"/>
</dbReference>
<name>A0ACA9NNL0_9GLOM</name>
<proteinExistence type="predicted"/>
<protein>
    <submittedName>
        <fullName evidence="1">11574_t:CDS:1</fullName>
    </submittedName>
</protein>
<comment type="caution">
    <text evidence="1">The sequence shown here is derived from an EMBL/GenBank/DDBJ whole genome shotgun (WGS) entry which is preliminary data.</text>
</comment>
<dbReference type="Proteomes" id="UP000789366">
    <property type="component" value="Unassembled WGS sequence"/>
</dbReference>
<keyword evidence="2" id="KW-1185">Reference proteome</keyword>
<evidence type="ECO:0000313" key="1">
    <source>
        <dbReference type="EMBL" id="CAG8658786.1"/>
    </source>
</evidence>